<keyword evidence="2" id="KW-1133">Transmembrane helix</keyword>
<reference evidence="3 4" key="1">
    <citation type="journal article" date="2009" name="Int. J. Syst. Evol. Microbiol.">
        <title>Paenibacillus contaminans sp. nov., isolated from a contaminated laboratory plate.</title>
        <authorList>
            <person name="Chou J.H."/>
            <person name="Lee J.H."/>
            <person name="Lin M.C."/>
            <person name="Chang P.S."/>
            <person name="Arun A.B."/>
            <person name="Young C.C."/>
            <person name="Chen W.M."/>
        </authorList>
    </citation>
    <scope>NUCLEOTIDE SEQUENCE [LARGE SCALE GENOMIC DNA]</scope>
    <source>
        <strain evidence="3 4">CKOBP-6</strain>
    </source>
</reference>
<gene>
    <name evidence="3" type="ORF">DQG23_22790</name>
</gene>
<dbReference type="AlphaFoldDB" id="A0A329MGF1"/>
<name>A0A329MGF1_9BACL</name>
<keyword evidence="2" id="KW-0812">Transmembrane</keyword>
<proteinExistence type="predicted"/>
<evidence type="ECO:0000256" key="1">
    <source>
        <dbReference type="SAM" id="Coils"/>
    </source>
</evidence>
<evidence type="ECO:0000313" key="4">
    <source>
        <dbReference type="Proteomes" id="UP000250369"/>
    </source>
</evidence>
<dbReference type="EMBL" id="QMFB01000014">
    <property type="protein sequence ID" value="RAV18979.1"/>
    <property type="molecule type" value="Genomic_DNA"/>
</dbReference>
<feature type="coiled-coil region" evidence="1">
    <location>
        <begin position="59"/>
        <end position="86"/>
    </location>
</feature>
<accession>A0A329MGF1</accession>
<dbReference type="Proteomes" id="UP000250369">
    <property type="component" value="Unassembled WGS sequence"/>
</dbReference>
<dbReference type="Pfam" id="PF06103">
    <property type="entry name" value="DUF948"/>
    <property type="match status" value="1"/>
</dbReference>
<dbReference type="PANTHER" id="PTHR40070:SF1">
    <property type="entry name" value="UPF0478 PROTEIN YTXG"/>
    <property type="match status" value="1"/>
</dbReference>
<sequence>MSTAYLYCIMLWADTQFSVKAKHGIPRGKRGNGMLVLQIAIGIIAVSVAVLAGYTIMLLIGAKSAIREAELTLSELRSELKRIGGEAEPLMRSACKLTESMNERAAAFDPVLGAVRQAGEAMRSASGSFRKLSDAFCDTAEDVSETLCAKRSQSRETADLAGLAIDMWDNVRKLRSKRG</sequence>
<evidence type="ECO:0000313" key="3">
    <source>
        <dbReference type="EMBL" id="RAV18979.1"/>
    </source>
</evidence>
<dbReference type="InterPro" id="IPR009293">
    <property type="entry name" value="UPF0478"/>
</dbReference>
<comment type="caution">
    <text evidence="3">The sequence shown here is derived from an EMBL/GenBank/DDBJ whole genome shotgun (WGS) entry which is preliminary data.</text>
</comment>
<feature type="transmembrane region" description="Helical" evidence="2">
    <location>
        <begin position="37"/>
        <end position="60"/>
    </location>
</feature>
<evidence type="ECO:0008006" key="5">
    <source>
        <dbReference type="Google" id="ProtNLM"/>
    </source>
</evidence>
<keyword evidence="1" id="KW-0175">Coiled coil</keyword>
<dbReference type="PANTHER" id="PTHR40070">
    <property type="entry name" value="UPF0478 PROTEIN YTXG"/>
    <property type="match status" value="1"/>
</dbReference>
<keyword evidence="2" id="KW-0472">Membrane</keyword>
<evidence type="ECO:0000256" key="2">
    <source>
        <dbReference type="SAM" id="Phobius"/>
    </source>
</evidence>
<organism evidence="3 4">
    <name type="scientific">Paenibacillus contaminans</name>
    <dbReference type="NCBI Taxonomy" id="450362"/>
    <lineage>
        <taxon>Bacteria</taxon>
        <taxon>Bacillati</taxon>
        <taxon>Bacillota</taxon>
        <taxon>Bacilli</taxon>
        <taxon>Bacillales</taxon>
        <taxon>Paenibacillaceae</taxon>
        <taxon>Paenibacillus</taxon>
    </lineage>
</organism>
<protein>
    <recommendedName>
        <fullName evidence="5">DUF948 domain-containing protein</fullName>
    </recommendedName>
</protein>
<keyword evidence="4" id="KW-1185">Reference proteome</keyword>